<evidence type="ECO:0000313" key="15">
    <source>
        <dbReference type="Proteomes" id="UP001364224"/>
    </source>
</evidence>
<sequence length="206" mass="22689">MANREIATPDRMNAFSDGVFAVIITILVLELHPPREASFEALLELWPTAISYTISYAFIAIVWVNHHHLLRFPDAATQRLIWGNFAHLFAVSLIPFATAWIATTRLGAAAVAFYAGDFFLVNVTYLLLCLEAVDKSAPHKVEPRVRSMMRMRSFATLAVFAAAGVAALRYPIAGMALICLCLFVYLSPARIIGASDESGQIQNSRS</sequence>
<keyword evidence="5 13" id="KW-0812">Transmembrane</keyword>
<gene>
    <name evidence="14" type="ORF">V1286_001275</name>
</gene>
<keyword evidence="15" id="KW-1185">Reference proteome</keyword>
<name>A0ABU8B6J6_9BRAD</name>
<keyword evidence="9" id="KW-0406">Ion transport</keyword>
<dbReference type="InterPro" id="IPR010617">
    <property type="entry name" value="TMEM175-like"/>
</dbReference>
<keyword evidence="4" id="KW-0633">Potassium transport</keyword>
<keyword evidence="10 13" id="KW-0472">Membrane</keyword>
<dbReference type="PANTHER" id="PTHR31462">
    <property type="entry name" value="ENDOSOMAL/LYSOSOMAL POTASSIUM CHANNEL TMEM175"/>
    <property type="match status" value="1"/>
</dbReference>
<comment type="subcellular location">
    <subcellularLocation>
        <location evidence="1">Membrane</location>
        <topology evidence="1">Multi-pass membrane protein</topology>
    </subcellularLocation>
</comment>
<keyword evidence="8 13" id="KW-1133">Transmembrane helix</keyword>
<evidence type="ECO:0000256" key="12">
    <source>
        <dbReference type="ARBA" id="ARBA00034430"/>
    </source>
</evidence>
<evidence type="ECO:0000256" key="10">
    <source>
        <dbReference type="ARBA" id="ARBA00023136"/>
    </source>
</evidence>
<keyword evidence="11" id="KW-0407">Ion channel</keyword>
<evidence type="ECO:0000256" key="9">
    <source>
        <dbReference type="ARBA" id="ARBA00023065"/>
    </source>
</evidence>
<dbReference type="Pfam" id="PF06736">
    <property type="entry name" value="TMEM175"/>
    <property type="match status" value="1"/>
</dbReference>
<keyword evidence="7" id="KW-0630">Potassium</keyword>
<proteinExistence type="inferred from homology"/>
<evidence type="ECO:0000256" key="13">
    <source>
        <dbReference type="SAM" id="Phobius"/>
    </source>
</evidence>
<dbReference type="EMBL" id="JAZHRV010000001">
    <property type="protein sequence ID" value="MEH2553746.1"/>
    <property type="molecule type" value="Genomic_DNA"/>
</dbReference>
<evidence type="ECO:0000256" key="5">
    <source>
        <dbReference type="ARBA" id="ARBA00022692"/>
    </source>
</evidence>
<evidence type="ECO:0000256" key="11">
    <source>
        <dbReference type="ARBA" id="ARBA00023303"/>
    </source>
</evidence>
<evidence type="ECO:0000256" key="6">
    <source>
        <dbReference type="ARBA" id="ARBA00022826"/>
    </source>
</evidence>
<feature type="transmembrane region" description="Helical" evidence="13">
    <location>
        <begin position="81"/>
        <end position="102"/>
    </location>
</feature>
<evidence type="ECO:0000256" key="7">
    <source>
        <dbReference type="ARBA" id="ARBA00022958"/>
    </source>
</evidence>
<reference evidence="14 15" key="1">
    <citation type="submission" date="2024-02" db="EMBL/GenBank/DDBJ databases">
        <title>Adaptive strategies in a cosmopolitan and abundant soil bacterium.</title>
        <authorList>
            <person name="Carini P."/>
        </authorList>
    </citation>
    <scope>NUCLEOTIDE SEQUENCE [LARGE SCALE GENOMIC DNA]</scope>
    <source>
        <strain evidence="14 15">AZCC 1608</strain>
    </source>
</reference>
<organism evidence="14 15">
    <name type="scientific">Bradyrhizobium algeriense</name>
    <dbReference type="NCBI Taxonomy" id="634784"/>
    <lineage>
        <taxon>Bacteria</taxon>
        <taxon>Pseudomonadati</taxon>
        <taxon>Pseudomonadota</taxon>
        <taxon>Alphaproteobacteria</taxon>
        <taxon>Hyphomicrobiales</taxon>
        <taxon>Nitrobacteraceae</taxon>
        <taxon>Bradyrhizobium</taxon>
    </lineage>
</organism>
<feature type="transmembrane region" description="Helical" evidence="13">
    <location>
        <begin position="49"/>
        <end position="69"/>
    </location>
</feature>
<evidence type="ECO:0000256" key="1">
    <source>
        <dbReference type="ARBA" id="ARBA00004141"/>
    </source>
</evidence>
<dbReference type="Proteomes" id="UP001364224">
    <property type="component" value="Unassembled WGS sequence"/>
</dbReference>
<comment type="catalytic activity">
    <reaction evidence="12">
        <text>K(+)(in) = K(+)(out)</text>
        <dbReference type="Rhea" id="RHEA:29463"/>
        <dbReference type="ChEBI" id="CHEBI:29103"/>
    </reaction>
</comment>
<feature type="transmembrane region" description="Helical" evidence="13">
    <location>
        <begin position="108"/>
        <end position="133"/>
    </location>
</feature>
<evidence type="ECO:0000256" key="4">
    <source>
        <dbReference type="ARBA" id="ARBA00022538"/>
    </source>
</evidence>
<comment type="caution">
    <text evidence="14">The sequence shown here is derived from an EMBL/GenBank/DDBJ whole genome shotgun (WGS) entry which is preliminary data.</text>
</comment>
<evidence type="ECO:0000256" key="8">
    <source>
        <dbReference type="ARBA" id="ARBA00022989"/>
    </source>
</evidence>
<evidence type="ECO:0000256" key="2">
    <source>
        <dbReference type="ARBA" id="ARBA00006920"/>
    </source>
</evidence>
<keyword evidence="3" id="KW-0813">Transport</keyword>
<evidence type="ECO:0000313" key="14">
    <source>
        <dbReference type="EMBL" id="MEH2553746.1"/>
    </source>
</evidence>
<evidence type="ECO:0000256" key="3">
    <source>
        <dbReference type="ARBA" id="ARBA00022448"/>
    </source>
</evidence>
<feature type="transmembrane region" description="Helical" evidence="13">
    <location>
        <begin position="12"/>
        <end position="29"/>
    </location>
</feature>
<comment type="similarity">
    <text evidence="2">Belongs to the TMEM175 family.</text>
</comment>
<feature type="transmembrane region" description="Helical" evidence="13">
    <location>
        <begin position="154"/>
        <end position="186"/>
    </location>
</feature>
<keyword evidence="6" id="KW-0631">Potassium channel</keyword>
<accession>A0ABU8B6J6</accession>
<protein>
    <submittedName>
        <fullName evidence="14">Membrane protein</fullName>
    </submittedName>
</protein>
<dbReference type="PANTHER" id="PTHR31462:SF5">
    <property type="entry name" value="ENDOSOMAL_LYSOSOMAL PROTON CHANNEL TMEM175"/>
    <property type="match status" value="1"/>
</dbReference>